<feature type="region of interest" description="Disordered" evidence="3">
    <location>
        <begin position="159"/>
        <end position="183"/>
    </location>
</feature>
<keyword evidence="1" id="KW-0649">Protein kinase inhibitor</keyword>
<evidence type="ECO:0000256" key="3">
    <source>
        <dbReference type="SAM" id="MobiDB-lite"/>
    </source>
</evidence>
<dbReference type="GO" id="GO:0005634">
    <property type="term" value="C:nucleus"/>
    <property type="evidence" value="ECO:0007669"/>
    <property type="project" value="TreeGrafter"/>
</dbReference>
<feature type="compositionally biased region" description="Low complexity" evidence="3">
    <location>
        <begin position="80"/>
        <end position="123"/>
    </location>
</feature>
<evidence type="ECO:0000256" key="2">
    <source>
        <dbReference type="ARBA" id="ARBA00023306"/>
    </source>
</evidence>
<accession>A0AA39TI37</accession>
<evidence type="ECO:0000313" key="4">
    <source>
        <dbReference type="EMBL" id="KAK0605585.1"/>
    </source>
</evidence>
<evidence type="ECO:0000256" key="1">
    <source>
        <dbReference type="ARBA" id="ARBA00023013"/>
    </source>
</evidence>
<gene>
    <name evidence="4" type="ORF">LWI29_028395</name>
</gene>
<keyword evidence="5" id="KW-1185">Reference proteome</keyword>
<protein>
    <submittedName>
        <fullName evidence="4">Uncharacterized protein</fullName>
    </submittedName>
</protein>
<feature type="region of interest" description="Disordered" evidence="3">
    <location>
        <begin position="60"/>
        <end position="144"/>
    </location>
</feature>
<reference evidence="4" key="1">
    <citation type="journal article" date="2022" name="Plant J.">
        <title>Strategies of tolerance reflected in two North American maple genomes.</title>
        <authorList>
            <person name="McEvoy S.L."/>
            <person name="Sezen U.U."/>
            <person name="Trouern-Trend A."/>
            <person name="McMahon S.M."/>
            <person name="Schaberg P.G."/>
            <person name="Yang J."/>
            <person name="Wegrzyn J.L."/>
            <person name="Swenson N.G."/>
        </authorList>
    </citation>
    <scope>NUCLEOTIDE SEQUENCE</scope>
    <source>
        <strain evidence="4">NS2018</strain>
    </source>
</reference>
<reference evidence="4" key="2">
    <citation type="submission" date="2023-06" db="EMBL/GenBank/DDBJ databases">
        <authorList>
            <person name="Swenson N.G."/>
            <person name="Wegrzyn J.L."/>
            <person name="Mcevoy S.L."/>
        </authorList>
    </citation>
    <scope>NUCLEOTIDE SEQUENCE</scope>
    <source>
        <strain evidence="4">NS2018</strain>
        <tissue evidence="4">Leaf</tissue>
    </source>
</reference>
<dbReference type="EMBL" id="JAUESC010000002">
    <property type="protein sequence ID" value="KAK0605585.1"/>
    <property type="molecule type" value="Genomic_DNA"/>
</dbReference>
<dbReference type="InterPro" id="IPR040389">
    <property type="entry name" value="SMR"/>
</dbReference>
<feature type="compositionally biased region" description="Low complexity" evidence="3">
    <location>
        <begin position="173"/>
        <end position="182"/>
    </location>
</feature>
<sequence>MEVVSVAVDPDRPLSQMKQGLLIRAFQASYSKGSVSFKCKFLRYTNDIVCTSKFQEPNSLWKSMAPSGRTRTRKAKVRTTARPTTTQCKKQQAQKQKLVLQQQQQQPKNNTVNVQKTSSSSSSVEEDHLPSTSSTISSDNLSKTTTTDHQDGFAFYEGVDIYGSSSTPPPSSPSSSSGCSTPKAERFRIPEIVTCPPAPKKQRVMTSSNCSLHRTPIAFYAPPDLELFFFCALRDISV</sequence>
<proteinExistence type="predicted"/>
<keyword evidence="2" id="KW-0131">Cell cycle</keyword>
<dbReference type="AlphaFoldDB" id="A0AA39TI37"/>
<dbReference type="GO" id="GO:0004860">
    <property type="term" value="F:protein kinase inhibitor activity"/>
    <property type="evidence" value="ECO:0007669"/>
    <property type="project" value="UniProtKB-KW"/>
</dbReference>
<dbReference type="GO" id="GO:0032875">
    <property type="term" value="P:regulation of DNA endoreduplication"/>
    <property type="evidence" value="ECO:0007669"/>
    <property type="project" value="InterPro"/>
</dbReference>
<dbReference type="PANTHER" id="PTHR33142">
    <property type="entry name" value="CYCLIN-DEPENDENT PROTEIN KINASE INHIBITOR SMR13"/>
    <property type="match status" value="1"/>
</dbReference>
<dbReference type="Proteomes" id="UP001168877">
    <property type="component" value="Unassembled WGS sequence"/>
</dbReference>
<feature type="compositionally biased region" description="Basic residues" evidence="3">
    <location>
        <begin position="70"/>
        <end position="79"/>
    </location>
</feature>
<name>A0AA39TI37_ACESA</name>
<organism evidence="4 5">
    <name type="scientific">Acer saccharum</name>
    <name type="common">Sugar maple</name>
    <dbReference type="NCBI Taxonomy" id="4024"/>
    <lineage>
        <taxon>Eukaryota</taxon>
        <taxon>Viridiplantae</taxon>
        <taxon>Streptophyta</taxon>
        <taxon>Embryophyta</taxon>
        <taxon>Tracheophyta</taxon>
        <taxon>Spermatophyta</taxon>
        <taxon>Magnoliopsida</taxon>
        <taxon>eudicotyledons</taxon>
        <taxon>Gunneridae</taxon>
        <taxon>Pentapetalae</taxon>
        <taxon>rosids</taxon>
        <taxon>malvids</taxon>
        <taxon>Sapindales</taxon>
        <taxon>Sapindaceae</taxon>
        <taxon>Hippocastanoideae</taxon>
        <taxon>Acereae</taxon>
        <taxon>Acer</taxon>
    </lineage>
</organism>
<comment type="caution">
    <text evidence="4">The sequence shown here is derived from an EMBL/GenBank/DDBJ whole genome shotgun (WGS) entry which is preliminary data.</text>
</comment>
<feature type="compositionally biased region" description="Low complexity" evidence="3">
    <location>
        <begin position="131"/>
        <end position="144"/>
    </location>
</feature>
<evidence type="ECO:0000313" key="5">
    <source>
        <dbReference type="Proteomes" id="UP001168877"/>
    </source>
</evidence>
<dbReference type="PANTHER" id="PTHR33142:SF8">
    <property type="entry name" value="CYCLIN-DEPENDENT PROTEIN KINASE INHIBITOR SMR9"/>
    <property type="match status" value="1"/>
</dbReference>